<protein>
    <recommendedName>
        <fullName evidence="10">MYND-type domain-containing protein</fullName>
    </recommendedName>
</protein>
<dbReference type="PANTHER" id="PTHR16442">
    <property type="entry name" value="RING FINGER PROTEIN 17"/>
    <property type="match status" value="1"/>
</dbReference>
<dbReference type="Gene3D" id="2.40.50.90">
    <property type="match status" value="1"/>
</dbReference>
<dbReference type="Pfam" id="PF00567">
    <property type="entry name" value="TUDOR"/>
    <property type="match status" value="2"/>
</dbReference>
<dbReference type="PANTHER" id="PTHR16442:SF1">
    <property type="entry name" value="RING FINGER PROTEIN 17"/>
    <property type="match status" value="1"/>
</dbReference>
<dbReference type="SMART" id="SM00333">
    <property type="entry name" value="TUDOR"/>
    <property type="match status" value="2"/>
</dbReference>
<dbReference type="GO" id="GO:0005737">
    <property type="term" value="C:cytoplasm"/>
    <property type="evidence" value="ECO:0007669"/>
    <property type="project" value="UniProtKB-ARBA"/>
</dbReference>
<dbReference type="STRING" id="37546.A0A1B0FL72"/>
<dbReference type="Proteomes" id="UP000092444">
    <property type="component" value="Unassembled WGS sequence"/>
</dbReference>
<evidence type="ECO:0000256" key="2">
    <source>
        <dbReference type="ARBA" id="ARBA00022771"/>
    </source>
</evidence>
<accession>A0A1B0FL72</accession>
<keyword evidence="2 4" id="KW-0863">Zinc-finger</keyword>
<evidence type="ECO:0000313" key="9">
    <source>
        <dbReference type="Proteomes" id="UP000092444"/>
    </source>
</evidence>
<dbReference type="InterPro" id="IPR035437">
    <property type="entry name" value="SNase_OB-fold_sf"/>
</dbReference>
<reference evidence="8" key="1">
    <citation type="submission" date="2020-05" db="UniProtKB">
        <authorList>
            <consortium name="EnsemblMetazoa"/>
        </authorList>
    </citation>
    <scope>IDENTIFICATION</scope>
    <source>
        <strain evidence="8">Yale</strain>
    </source>
</reference>
<proteinExistence type="predicted"/>
<sequence length="683" mass="77926">MPRLSKRSKSRQSGQSSHDSDFHSFVEKQEYLRQNGDTQSNENRQHRCGLCLKPATQACERCGDCYCSRECQRRDWPDHRPICFRMPRLVPIGGELEDGKSSYNEIPKMASRALNNSCDAHDAQLENPAGISTVKANSSDQALAHKLPKHGSCVILITFRTPNRCYVRSSNPSDVEAYTLLLKKVEQYGKTAPQLKNARIDGYAIALRGQTFHRVQIVSRNENRYRVHFIDHGNMEYRTLKELLEINDEILNLPRYASCVQLHNVKRSVGLENFSKKFAPFDNKEFKIFYVREDMEIPLVNLHHWQSNKSLNEEIAKLISDGIKPKEVSGSSESNGCKEKDFRQEENAQIAENSNHIKRPYNAMKVRDDTTNTAIHALPADKVQNGNSDVEILKSETSDFAEEENAQIAENSNHIKRPYNAMKVKDDTTNTAIHALPADKVQNGNSDVEILKSATGDVVAVTKELKHDEKGNKKGDSLLSKGAVPKRAMPTIVSKQSDGRCMNPPFKVNKLSMDAKDFNVVVLDNGTINFGYVGCIPQAGLATLRELQTYLVKEYKDDGKSYEPKINEYCLAYYDTEWYRAKVIENHIEDEYTVYYIDFANELTVRSKDIRRYPKDLTIDCNTNLCLIAGLPSEMEDEQIEFLREQLHFYSVHKVDYVIEVDEDLVIIRCDDLLTKMKENDLL</sequence>
<dbReference type="SUPFAM" id="SSF144232">
    <property type="entry name" value="HIT/MYND zinc finger-like"/>
    <property type="match status" value="1"/>
</dbReference>
<evidence type="ECO:0000256" key="4">
    <source>
        <dbReference type="PROSITE-ProRule" id="PRU00134"/>
    </source>
</evidence>
<evidence type="ECO:0000256" key="5">
    <source>
        <dbReference type="SAM" id="MobiDB-lite"/>
    </source>
</evidence>
<dbReference type="VEuPathDB" id="VectorBase:GMOY004571"/>
<dbReference type="Gene3D" id="2.30.30.140">
    <property type="match status" value="2"/>
</dbReference>
<feature type="domain" description="Tudor" evidence="6">
    <location>
        <begin position="563"/>
        <end position="620"/>
    </location>
</feature>
<evidence type="ECO:0008006" key="10">
    <source>
        <dbReference type="Google" id="ProtNLM"/>
    </source>
</evidence>
<dbReference type="SUPFAM" id="SSF63748">
    <property type="entry name" value="Tudor/PWWP/MBT"/>
    <property type="match status" value="2"/>
</dbReference>
<feature type="domain" description="MYND-type" evidence="7">
    <location>
        <begin position="48"/>
        <end position="83"/>
    </location>
</feature>
<dbReference type="Pfam" id="PF01753">
    <property type="entry name" value="zf-MYND"/>
    <property type="match status" value="1"/>
</dbReference>
<dbReference type="Gene3D" id="6.10.140.2220">
    <property type="match status" value="1"/>
</dbReference>
<dbReference type="EnsemblMetazoa" id="GMOY004571-RA">
    <property type="protein sequence ID" value="GMOY004571-PA"/>
    <property type="gene ID" value="GMOY004571"/>
</dbReference>
<dbReference type="InterPro" id="IPR002999">
    <property type="entry name" value="Tudor"/>
</dbReference>
<feature type="compositionally biased region" description="Basic residues" evidence="5">
    <location>
        <begin position="1"/>
        <end position="10"/>
    </location>
</feature>
<dbReference type="PhylomeDB" id="A0A1B0FL72"/>
<keyword evidence="3" id="KW-0862">Zinc</keyword>
<dbReference type="AlphaFoldDB" id="A0A1B0FL72"/>
<keyword evidence="1" id="KW-0479">Metal-binding</keyword>
<dbReference type="CDD" id="cd20379">
    <property type="entry name" value="Tudor_dTUD-like"/>
    <property type="match status" value="1"/>
</dbReference>
<dbReference type="PROSITE" id="PS50304">
    <property type="entry name" value="TUDOR"/>
    <property type="match status" value="1"/>
</dbReference>
<evidence type="ECO:0000259" key="7">
    <source>
        <dbReference type="PROSITE" id="PS50865"/>
    </source>
</evidence>
<dbReference type="EMBL" id="CCAG010015535">
    <property type="status" value="NOT_ANNOTATED_CDS"/>
    <property type="molecule type" value="Genomic_DNA"/>
</dbReference>
<evidence type="ECO:0000256" key="3">
    <source>
        <dbReference type="ARBA" id="ARBA00022833"/>
    </source>
</evidence>
<organism evidence="8 9">
    <name type="scientific">Glossina morsitans morsitans</name>
    <name type="common">Savannah tsetse fly</name>
    <dbReference type="NCBI Taxonomy" id="37546"/>
    <lineage>
        <taxon>Eukaryota</taxon>
        <taxon>Metazoa</taxon>
        <taxon>Ecdysozoa</taxon>
        <taxon>Arthropoda</taxon>
        <taxon>Hexapoda</taxon>
        <taxon>Insecta</taxon>
        <taxon>Pterygota</taxon>
        <taxon>Neoptera</taxon>
        <taxon>Endopterygota</taxon>
        <taxon>Diptera</taxon>
        <taxon>Brachycera</taxon>
        <taxon>Muscomorpha</taxon>
        <taxon>Hippoboscoidea</taxon>
        <taxon>Glossinidae</taxon>
        <taxon>Glossina</taxon>
    </lineage>
</organism>
<dbReference type="InterPro" id="IPR002893">
    <property type="entry name" value="Znf_MYND"/>
</dbReference>
<dbReference type="GO" id="GO:0008270">
    <property type="term" value="F:zinc ion binding"/>
    <property type="evidence" value="ECO:0007669"/>
    <property type="project" value="UniProtKB-KW"/>
</dbReference>
<evidence type="ECO:0000313" key="8">
    <source>
        <dbReference type="EnsemblMetazoa" id="GMOY004571-PA"/>
    </source>
</evidence>
<dbReference type="PROSITE" id="PS50865">
    <property type="entry name" value="ZF_MYND_2"/>
    <property type="match status" value="1"/>
</dbReference>
<keyword evidence="9" id="KW-1185">Reference proteome</keyword>
<evidence type="ECO:0000256" key="1">
    <source>
        <dbReference type="ARBA" id="ARBA00022723"/>
    </source>
</evidence>
<evidence type="ECO:0000259" key="6">
    <source>
        <dbReference type="PROSITE" id="PS50304"/>
    </source>
</evidence>
<name>A0A1B0FL72_GLOMM</name>
<feature type="region of interest" description="Disordered" evidence="5">
    <location>
        <begin position="1"/>
        <end position="25"/>
    </location>
</feature>